<dbReference type="AlphaFoldDB" id="A0A4E0QQ99"/>
<comment type="caution">
    <text evidence="3">The sequence shown here is derived from an EMBL/GenBank/DDBJ whole genome shotgun (WGS) entry which is preliminary data.</text>
</comment>
<evidence type="ECO:0000256" key="1">
    <source>
        <dbReference type="SAM" id="Coils"/>
    </source>
</evidence>
<keyword evidence="2" id="KW-0732">Signal</keyword>
<evidence type="ECO:0000313" key="3">
    <source>
        <dbReference type="EMBL" id="TGO03219.1"/>
    </source>
</evidence>
<feature type="signal peptide" evidence="2">
    <location>
        <begin position="1"/>
        <end position="22"/>
    </location>
</feature>
<evidence type="ECO:0000256" key="2">
    <source>
        <dbReference type="SAM" id="SignalP"/>
    </source>
</evidence>
<dbReference type="EMBL" id="JSZA02000032">
    <property type="protein sequence ID" value="TGO03219.1"/>
    <property type="molecule type" value="Genomic_DNA"/>
</dbReference>
<evidence type="ECO:0008006" key="5">
    <source>
        <dbReference type="Google" id="ProtNLM"/>
    </source>
</evidence>
<keyword evidence="1" id="KW-0175">Coiled coil</keyword>
<accession>A0A4E0QQ99</accession>
<feature type="coiled-coil region" evidence="1">
    <location>
        <begin position="46"/>
        <end position="80"/>
    </location>
</feature>
<proteinExistence type="predicted"/>
<gene>
    <name evidence="3" type="ORF">PN36_10415</name>
</gene>
<organism evidence="3 4">
    <name type="scientific">Candidatus Thiomargarita nelsonii</name>
    <dbReference type="NCBI Taxonomy" id="1003181"/>
    <lineage>
        <taxon>Bacteria</taxon>
        <taxon>Pseudomonadati</taxon>
        <taxon>Pseudomonadota</taxon>
        <taxon>Gammaproteobacteria</taxon>
        <taxon>Thiotrichales</taxon>
        <taxon>Thiotrichaceae</taxon>
        <taxon>Thiomargarita</taxon>
    </lineage>
</organism>
<sequence length="94" mass="10454">MKTRTKLKTALFLAAAANMTYASESCVPPKKGQTPLDVLECLQKGLDTLTAKTEKQQKRIAELEKENQALRQKTDAISENQATLSSLQRKFSQV</sequence>
<evidence type="ECO:0000313" key="4">
    <source>
        <dbReference type="Proteomes" id="UP000030428"/>
    </source>
</evidence>
<dbReference type="Proteomes" id="UP000030428">
    <property type="component" value="Unassembled WGS sequence"/>
</dbReference>
<name>A0A4E0QQ99_9GAMM</name>
<reference evidence="3 4" key="1">
    <citation type="journal article" date="2016" name="Front. Microbiol.">
        <title>Single-Cell (Meta-)Genomics of a Dimorphic Candidatus Thiomargarita nelsonii Reveals Genomic Plasticity.</title>
        <authorList>
            <person name="Flood B.E."/>
            <person name="Fliss P."/>
            <person name="Jones D.S."/>
            <person name="Dick G.J."/>
            <person name="Jain S."/>
            <person name="Kaster A.K."/>
            <person name="Winkel M."/>
            <person name="Mussmann M."/>
            <person name="Bailey J."/>
        </authorList>
    </citation>
    <scope>NUCLEOTIDE SEQUENCE [LARGE SCALE GENOMIC DNA]</scope>
    <source>
        <strain evidence="3">Hydrate Ridge</strain>
    </source>
</reference>
<keyword evidence="4" id="KW-1185">Reference proteome</keyword>
<feature type="chain" id="PRO_5020021541" description="Secreted protein" evidence="2">
    <location>
        <begin position="23"/>
        <end position="94"/>
    </location>
</feature>
<protein>
    <recommendedName>
        <fullName evidence="5">Secreted protein</fullName>
    </recommendedName>
</protein>